<dbReference type="Gene3D" id="3.40.50.1820">
    <property type="entry name" value="alpha/beta hydrolase"/>
    <property type="match status" value="1"/>
</dbReference>
<dbReference type="Proteomes" id="UP000253940">
    <property type="component" value="Chromosome"/>
</dbReference>
<evidence type="ECO:0000259" key="1">
    <source>
        <dbReference type="Pfam" id="PF00561"/>
    </source>
</evidence>
<proteinExistence type="predicted"/>
<keyword evidence="3" id="KW-1185">Reference proteome</keyword>
<dbReference type="SUPFAM" id="SSF53474">
    <property type="entry name" value="alpha/beta-Hydrolases"/>
    <property type="match status" value="1"/>
</dbReference>
<dbReference type="InterPro" id="IPR051321">
    <property type="entry name" value="PHA/PHB_synthase"/>
</dbReference>
<dbReference type="GO" id="GO:0016787">
    <property type="term" value="F:hydrolase activity"/>
    <property type="evidence" value="ECO:0007669"/>
    <property type="project" value="UniProtKB-KW"/>
</dbReference>
<evidence type="ECO:0000313" key="3">
    <source>
        <dbReference type="Proteomes" id="UP000253940"/>
    </source>
</evidence>
<dbReference type="AlphaFoldDB" id="A0A345P5J4"/>
<organism evidence="2 3">
    <name type="scientific">Aquirhabdus parva</name>
    <dbReference type="NCBI Taxonomy" id="2283318"/>
    <lineage>
        <taxon>Bacteria</taxon>
        <taxon>Pseudomonadati</taxon>
        <taxon>Pseudomonadota</taxon>
        <taxon>Gammaproteobacteria</taxon>
        <taxon>Moraxellales</taxon>
        <taxon>Moraxellaceae</taxon>
        <taxon>Aquirhabdus</taxon>
    </lineage>
</organism>
<keyword evidence="2" id="KW-0378">Hydrolase</keyword>
<dbReference type="InterPro" id="IPR000073">
    <property type="entry name" value="AB_hydrolase_1"/>
</dbReference>
<dbReference type="Pfam" id="PF00561">
    <property type="entry name" value="Abhydrolase_1"/>
    <property type="match status" value="1"/>
</dbReference>
<dbReference type="OrthoDB" id="9767934at2"/>
<dbReference type="InterPro" id="IPR029058">
    <property type="entry name" value="AB_hydrolase_fold"/>
</dbReference>
<sequence>MHKYKAKRMPSILKPITYIFRQTRMGLRNSINRRSHPERYWLQDKTERIELLREGLFSVHYYPPLPENRVDIEGEILPVNKKHFSIPLILVPPLGVYAWIFDLMAERSLVRYFLVRGFQVYLIDWGKPGRGEAELSLETYTLNWFPKAVKAIQAHSGQTEVSVLGYCMGGLLSLMYTAARGTDVVRNLITIASPVNLHQMGNGIGKLSLLISGPTGLIRRVTGSQLSKLDPNLFHVDGKILSVLFKASSPAATVLSYIDLIKNLADDDYVSRYMTMNEWFSNMPDYPGATVLELIQKLGIANRMNRGHFNLGGHEVSFSRIKSALLAFAGDRDAITSISSASAVMNVVGSLDKTFQVVSGGHAGIFTGSRAAHSTWVIAADWLELRSDLAEVEPI</sequence>
<accession>A0A345P5J4</accession>
<dbReference type="KEGG" id="mbah:HYN46_06760"/>
<reference evidence="2 3" key="1">
    <citation type="submission" date="2018-07" db="EMBL/GenBank/DDBJ databases">
        <title>Genome sequencing of Moraxellaceae gen. HYN0046.</title>
        <authorList>
            <person name="Kim M."/>
            <person name="Yi H."/>
        </authorList>
    </citation>
    <scope>NUCLEOTIDE SEQUENCE [LARGE SCALE GENOMIC DNA]</scope>
    <source>
        <strain evidence="2 3">HYN0046</strain>
    </source>
</reference>
<dbReference type="EMBL" id="CP031222">
    <property type="protein sequence ID" value="AXI02553.1"/>
    <property type="molecule type" value="Genomic_DNA"/>
</dbReference>
<evidence type="ECO:0000313" key="2">
    <source>
        <dbReference type="EMBL" id="AXI02553.1"/>
    </source>
</evidence>
<name>A0A345P5J4_9GAMM</name>
<feature type="domain" description="AB hydrolase-1" evidence="1">
    <location>
        <begin position="108"/>
        <end position="193"/>
    </location>
</feature>
<dbReference type="PANTHER" id="PTHR36837:SF2">
    <property type="entry name" value="POLY(3-HYDROXYALKANOATE) POLYMERASE SUBUNIT PHAC"/>
    <property type="match status" value="1"/>
</dbReference>
<gene>
    <name evidence="2" type="ORF">HYN46_06760</name>
</gene>
<dbReference type="PANTHER" id="PTHR36837">
    <property type="entry name" value="POLY(3-HYDROXYALKANOATE) POLYMERASE SUBUNIT PHAC"/>
    <property type="match status" value="1"/>
</dbReference>
<protein>
    <submittedName>
        <fullName evidence="2">Alpha/beta fold hydrolase</fullName>
    </submittedName>
</protein>